<keyword evidence="4" id="KW-1185">Reference proteome</keyword>
<name>A0AAV4AJB2_9GAST</name>
<dbReference type="Proteomes" id="UP000735302">
    <property type="component" value="Unassembled WGS sequence"/>
</dbReference>
<feature type="compositionally biased region" description="Basic and acidic residues" evidence="2">
    <location>
        <begin position="714"/>
        <end position="749"/>
    </location>
</feature>
<feature type="coiled-coil region" evidence="1">
    <location>
        <begin position="320"/>
        <end position="354"/>
    </location>
</feature>
<evidence type="ECO:0000256" key="1">
    <source>
        <dbReference type="SAM" id="Coils"/>
    </source>
</evidence>
<evidence type="ECO:0000256" key="2">
    <source>
        <dbReference type="SAM" id="MobiDB-lite"/>
    </source>
</evidence>
<feature type="compositionally biased region" description="Polar residues" evidence="2">
    <location>
        <begin position="695"/>
        <end position="705"/>
    </location>
</feature>
<evidence type="ECO:0000313" key="4">
    <source>
        <dbReference type="Proteomes" id="UP000735302"/>
    </source>
</evidence>
<proteinExistence type="predicted"/>
<dbReference type="EMBL" id="BLXT01003833">
    <property type="protein sequence ID" value="GFO07082.1"/>
    <property type="molecule type" value="Genomic_DNA"/>
</dbReference>
<feature type="compositionally biased region" description="Low complexity" evidence="2">
    <location>
        <begin position="479"/>
        <end position="490"/>
    </location>
</feature>
<feature type="region of interest" description="Disordered" evidence="2">
    <location>
        <begin position="468"/>
        <end position="540"/>
    </location>
</feature>
<dbReference type="AlphaFoldDB" id="A0AAV4AJB2"/>
<protein>
    <submittedName>
        <fullName evidence="3">Uncharacterized protein</fullName>
    </submittedName>
</protein>
<sequence length="868" mass="97814">MSRHRTGPIFTQEILNNLVQTMEGKQLPTGQSDEAVFQEKMQALQRFLHHGMSRFSTESLQRVLDSIVPSQPPGTPGEHANDRPLPKMEVKSIKALRDVVKMVMTKRELGSIKASDADALKYIEHFFYAVFCMTEAKRLIDVIYADLYFSYYKPEGESRQATVLSSDVGADSVGEHTEGHYTEDYSMFGISTLEQLTGSTHHKLRLTVRDMQDVLARWADLLTQGEPDSTSFEPESEQDLLLVRTSSRTQPILRLLPDTFAKFYKCLELCKQWWVLAHEVYPHLPFQRRPPEEAEVSLELSSVGSHDWAEEKATLTDQVVLDTKEAIREINSEIEAVQEELEALSRREEKFAILTETYDKVGQDIEARTRERQQMLTHRDRLAQSGNQNAQLREDLAATEAGIRQLDGMLKLLDFQHSLLLQDYLIHLEIRPSIIRFQGEATLRLKEAQIQLEKQALNLEKLEQEMSAELQPTEDEANSDISGDSVGSGSRFSKLSDTEDDRESKSLKKEKKNQPSSLKQNYKQQNDLSLTGKNDQLSTKDSYKRKVAFEQSDKIISMYPLKNVQQNTPKIDGKLRATATNDKLEAANPLSRPNAKSQPANHAKKRIGNLQLANYATMRNEKPRPTNQTTAESEKPQIANKISTASEKLQPVNQPTTASEKLRPTNHTIKTTEKQRAVVNQSTTAQKPVDEGKPHTTSGALSKRNSVPAFTGLHRHEQKAQRRKSQDDVVHVVEKPETKISRSIRKDSTGHPSPQKNFGSSEKPALDKTNKLAADKKRSNPLVKSLSSKEVLSRQEKILEDSESPRIRSISDPHAVPKDALAGLKRKSSMPKAGADTSSKGLPSAELEHAQKNKVTRPKPVQTLKKQI</sequence>
<feature type="region of interest" description="Disordered" evidence="2">
    <location>
        <begin position="584"/>
        <end position="868"/>
    </location>
</feature>
<feature type="compositionally biased region" description="Polar residues" evidence="2">
    <location>
        <begin position="750"/>
        <end position="760"/>
    </location>
</feature>
<feature type="compositionally biased region" description="Basic and acidic residues" evidence="2">
    <location>
        <begin position="791"/>
        <end position="817"/>
    </location>
</feature>
<comment type="caution">
    <text evidence="3">The sequence shown here is derived from an EMBL/GenBank/DDBJ whole genome shotgun (WGS) entry which is preliminary data.</text>
</comment>
<evidence type="ECO:0000313" key="3">
    <source>
        <dbReference type="EMBL" id="GFO07082.1"/>
    </source>
</evidence>
<feature type="compositionally biased region" description="Polar residues" evidence="2">
    <location>
        <begin position="514"/>
        <end position="540"/>
    </location>
</feature>
<keyword evidence="1" id="KW-0175">Coiled coil</keyword>
<reference evidence="3 4" key="1">
    <citation type="journal article" date="2021" name="Elife">
        <title>Chloroplast acquisition without the gene transfer in kleptoplastic sea slugs, Plakobranchus ocellatus.</title>
        <authorList>
            <person name="Maeda T."/>
            <person name="Takahashi S."/>
            <person name="Yoshida T."/>
            <person name="Shimamura S."/>
            <person name="Takaki Y."/>
            <person name="Nagai Y."/>
            <person name="Toyoda A."/>
            <person name="Suzuki Y."/>
            <person name="Arimoto A."/>
            <person name="Ishii H."/>
            <person name="Satoh N."/>
            <person name="Nishiyama T."/>
            <person name="Hasebe M."/>
            <person name="Maruyama T."/>
            <person name="Minagawa J."/>
            <person name="Obokata J."/>
            <person name="Shigenobu S."/>
        </authorList>
    </citation>
    <scope>NUCLEOTIDE SEQUENCE [LARGE SCALE GENOMIC DNA]</scope>
</reference>
<feature type="compositionally biased region" description="Basic and acidic residues" evidence="2">
    <location>
        <begin position="764"/>
        <end position="778"/>
    </location>
</feature>
<gene>
    <name evidence="3" type="ORF">PoB_003358700</name>
</gene>
<accession>A0AAV4AJB2</accession>
<feature type="compositionally biased region" description="Polar residues" evidence="2">
    <location>
        <begin position="640"/>
        <end position="669"/>
    </location>
</feature>
<feature type="compositionally biased region" description="Basic and acidic residues" evidence="2">
    <location>
        <begin position="494"/>
        <end position="507"/>
    </location>
</feature>
<organism evidence="3 4">
    <name type="scientific">Plakobranchus ocellatus</name>
    <dbReference type="NCBI Taxonomy" id="259542"/>
    <lineage>
        <taxon>Eukaryota</taxon>
        <taxon>Metazoa</taxon>
        <taxon>Spiralia</taxon>
        <taxon>Lophotrochozoa</taxon>
        <taxon>Mollusca</taxon>
        <taxon>Gastropoda</taxon>
        <taxon>Heterobranchia</taxon>
        <taxon>Euthyneura</taxon>
        <taxon>Panpulmonata</taxon>
        <taxon>Sacoglossa</taxon>
        <taxon>Placobranchoidea</taxon>
        <taxon>Plakobranchidae</taxon>
        <taxon>Plakobranchus</taxon>
    </lineage>
</organism>